<organism evidence="1 2">
    <name type="scientific">Wuchereria bancrofti</name>
    <dbReference type="NCBI Taxonomy" id="6293"/>
    <lineage>
        <taxon>Eukaryota</taxon>
        <taxon>Metazoa</taxon>
        <taxon>Ecdysozoa</taxon>
        <taxon>Nematoda</taxon>
        <taxon>Chromadorea</taxon>
        <taxon>Rhabditida</taxon>
        <taxon>Spirurina</taxon>
        <taxon>Spiruromorpha</taxon>
        <taxon>Filarioidea</taxon>
        <taxon>Onchocercidae</taxon>
        <taxon>Wuchereria</taxon>
    </lineage>
</organism>
<dbReference type="InParanoid" id="A0A3P7F4Y8"/>
<dbReference type="EMBL" id="UYWW01013459">
    <property type="protein sequence ID" value="VDM23567.1"/>
    <property type="molecule type" value="Genomic_DNA"/>
</dbReference>
<sequence length="41" mass="4852">MDDKMKQRVVMERATEIPLSKTIRNVRTMKSIQTSNEQSRN</sequence>
<dbReference type="Proteomes" id="UP000270924">
    <property type="component" value="Unassembled WGS sequence"/>
</dbReference>
<proteinExistence type="predicted"/>
<accession>A0A3P7F4Y8</accession>
<feature type="non-terminal residue" evidence="1">
    <location>
        <position position="41"/>
    </location>
</feature>
<name>A0A3P7F4Y8_WUCBA</name>
<evidence type="ECO:0000313" key="1">
    <source>
        <dbReference type="EMBL" id="VDM23567.1"/>
    </source>
</evidence>
<keyword evidence="2" id="KW-1185">Reference proteome</keyword>
<protein>
    <submittedName>
        <fullName evidence="1">Uncharacterized protein</fullName>
    </submittedName>
</protein>
<gene>
    <name evidence="1" type="ORF">WBA_LOCUS13029</name>
</gene>
<evidence type="ECO:0000313" key="2">
    <source>
        <dbReference type="Proteomes" id="UP000270924"/>
    </source>
</evidence>
<dbReference type="AlphaFoldDB" id="A0A3P7F4Y8"/>
<reference evidence="1 2" key="1">
    <citation type="submission" date="2018-11" db="EMBL/GenBank/DDBJ databases">
        <authorList>
            <consortium name="Pathogen Informatics"/>
        </authorList>
    </citation>
    <scope>NUCLEOTIDE SEQUENCE [LARGE SCALE GENOMIC DNA]</scope>
</reference>
<dbReference type="OMA" id="ETSMQIT"/>